<dbReference type="GO" id="GO:0006950">
    <property type="term" value="P:response to stress"/>
    <property type="evidence" value="ECO:0007669"/>
    <property type="project" value="UniProtKB-ARBA"/>
</dbReference>
<dbReference type="Pfam" id="PF14559">
    <property type="entry name" value="TPR_19"/>
    <property type="match status" value="1"/>
</dbReference>
<protein>
    <submittedName>
        <fullName evidence="3">Putative thioredoxin</fullName>
    </submittedName>
</protein>
<dbReference type="Gene3D" id="3.40.30.10">
    <property type="entry name" value="Glutaredoxin"/>
    <property type="match status" value="1"/>
</dbReference>
<name>A0A7W4UP49_9MICO</name>
<dbReference type="Pfam" id="PF14561">
    <property type="entry name" value="TPR_20"/>
    <property type="match status" value="1"/>
</dbReference>
<dbReference type="AlphaFoldDB" id="A0A7W4UP49"/>
<evidence type="ECO:0000256" key="1">
    <source>
        <dbReference type="SAM" id="MobiDB-lite"/>
    </source>
</evidence>
<sequence>MAETPPLNPASLYGAVDLSSLVQRANAPAGQAPGASAAPTPGQPAEAGQPAAGEPVATLPDVVIDADEQTLEQFMQLSQFLPVIVEMHAKWSSDAQALSPVLAKIVRSAEGRIVLVRVDLDAHPQLGQQPQVIAIIGGRPLQLFSGNPPEEQITQIVGEILQVAAQQGLTGHVAVDGAPQGEAEEQEPVAPPLPPLHAEAFEALERGDYAAAIDAYERALAERPADDEARAGLAQVQLLVRLQGKTLEEIRQRAAAGPDDLDAQLDVADLDLSGGHIDDAFDRLLTLFPKLDAEGKTAVRERLLDLFLVVGVTDPRVGSARARLTNLLF</sequence>
<reference evidence="3 4" key="1">
    <citation type="submission" date="2020-08" db="EMBL/GenBank/DDBJ databases">
        <title>Sequencing the genomes of 1000 actinobacteria strains.</title>
        <authorList>
            <person name="Klenk H.-P."/>
        </authorList>
    </citation>
    <scope>NUCLEOTIDE SEQUENCE [LARGE SCALE GENOMIC DNA]</scope>
    <source>
        <strain evidence="3 4">DSM 20419</strain>
    </source>
</reference>
<organism evidence="3 4">
    <name type="scientific">Pseudoclavibacter helvolus</name>
    <dbReference type="NCBI Taxonomy" id="255205"/>
    <lineage>
        <taxon>Bacteria</taxon>
        <taxon>Bacillati</taxon>
        <taxon>Actinomycetota</taxon>
        <taxon>Actinomycetes</taxon>
        <taxon>Micrococcales</taxon>
        <taxon>Microbacteriaceae</taxon>
        <taxon>Pseudoclavibacter</taxon>
    </lineage>
</organism>
<dbReference type="Gene3D" id="1.25.40.10">
    <property type="entry name" value="Tetratricopeptide repeat domain"/>
    <property type="match status" value="1"/>
</dbReference>
<feature type="domain" description="Thioredoxin" evidence="2">
    <location>
        <begin position="80"/>
        <end position="133"/>
    </location>
</feature>
<comment type="caution">
    <text evidence="3">The sequence shown here is derived from an EMBL/GenBank/DDBJ whole genome shotgun (WGS) entry which is preliminary data.</text>
</comment>
<dbReference type="RefSeq" id="WP_183624526.1">
    <property type="nucleotide sequence ID" value="NZ_JACHWJ010000002.1"/>
</dbReference>
<gene>
    <name evidence="3" type="ORF">FHX72_001885</name>
</gene>
<dbReference type="SUPFAM" id="SSF52833">
    <property type="entry name" value="Thioredoxin-like"/>
    <property type="match status" value="1"/>
</dbReference>
<dbReference type="InterPro" id="IPR013766">
    <property type="entry name" value="Thioredoxin_domain"/>
</dbReference>
<evidence type="ECO:0000313" key="4">
    <source>
        <dbReference type="Proteomes" id="UP000545286"/>
    </source>
</evidence>
<dbReference type="InterPro" id="IPR036249">
    <property type="entry name" value="Thioredoxin-like_sf"/>
</dbReference>
<feature type="region of interest" description="Disordered" evidence="1">
    <location>
        <begin position="26"/>
        <end position="53"/>
    </location>
</feature>
<proteinExistence type="predicted"/>
<evidence type="ECO:0000313" key="3">
    <source>
        <dbReference type="EMBL" id="MBB2957748.1"/>
    </source>
</evidence>
<keyword evidence="4" id="KW-1185">Reference proteome</keyword>
<dbReference type="SUPFAM" id="SSF48452">
    <property type="entry name" value="TPR-like"/>
    <property type="match status" value="1"/>
</dbReference>
<accession>A0A7W4UP49</accession>
<dbReference type="Proteomes" id="UP000545286">
    <property type="component" value="Unassembled WGS sequence"/>
</dbReference>
<dbReference type="Pfam" id="PF00085">
    <property type="entry name" value="Thioredoxin"/>
    <property type="match status" value="1"/>
</dbReference>
<dbReference type="EMBL" id="JACHWJ010000002">
    <property type="protein sequence ID" value="MBB2957748.1"/>
    <property type="molecule type" value="Genomic_DNA"/>
</dbReference>
<evidence type="ECO:0000259" key="2">
    <source>
        <dbReference type="Pfam" id="PF00085"/>
    </source>
</evidence>
<dbReference type="InterPro" id="IPR011990">
    <property type="entry name" value="TPR-like_helical_dom_sf"/>
</dbReference>